<organism evidence="2 3">
    <name type="scientific">Tetraparma gracilis</name>
    <dbReference type="NCBI Taxonomy" id="2962635"/>
    <lineage>
        <taxon>Eukaryota</taxon>
        <taxon>Sar</taxon>
        <taxon>Stramenopiles</taxon>
        <taxon>Ochrophyta</taxon>
        <taxon>Bolidophyceae</taxon>
        <taxon>Parmales</taxon>
        <taxon>Triparmaceae</taxon>
        <taxon>Tetraparma</taxon>
    </lineage>
</organism>
<evidence type="ECO:0000313" key="3">
    <source>
        <dbReference type="Proteomes" id="UP001165060"/>
    </source>
</evidence>
<feature type="region of interest" description="Disordered" evidence="1">
    <location>
        <begin position="27"/>
        <end position="56"/>
    </location>
</feature>
<keyword evidence="3" id="KW-1185">Reference proteome</keyword>
<evidence type="ECO:0000313" key="2">
    <source>
        <dbReference type="EMBL" id="GMI51358.1"/>
    </source>
</evidence>
<evidence type="ECO:0000256" key="1">
    <source>
        <dbReference type="SAM" id="MobiDB-lite"/>
    </source>
</evidence>
<reference evidence="2 3" key="1">
    <citation type="journal article" date="2023" name="Commun. Biol.">
        <title>Genome analysis of Parmales, the sister group of diatoms, reveals the evolutionary specialization of diatoms from phago-mixotrophs to photoautotrophs.</title>
        <authorList>
            <person name="Ban H."/>
            <person name="Sato S."/>
            <person name="Yoshikawa S."/>
            <person name="Yamada K."/>
            <person name="Nakamura Y."/>
            <person name="Ichinomiya M."/>
            <person name="Sato N."/>
            <person name="Blanc-Mathieu R."/>
            <person name="Endo H."/>
            <person name="Kuwata A."/>
            <person name="Ogata H."/>
        </authorList>
    </citation>
    <scope>NUCLEOTIDE SEQUENCE [LARGE SCALE GENOMIC DNA]</scope>
</reference>
<dbReference type="Gene3D" id="3.80.10.10">
    <property type="entry name" value="Ribonuclease Inhibitor"/>
    <property type="match status" value="1"/>
</dbReference>
<proteinExistence type="predicted"/>
<dbReference type="InterPro" id="IPR032675">
    <property type="entry name" value="LRR_dom_sf"/>
</dbReference>
<comment type="caution">
    <text evidence="2">The sequence shown here is derived from an EMBL/GenBank/DDBJ whole genome shotgun (WGS) entry which is preliminary data.</text>
</comment>
<dbReference type="Proteomes" id="UP001165060">
    <property type="component" value="Unassembled WGS sequence"/>
</dbReference>
<name>A0ABQ6NAN9_9STRA</name>
<gene>
    <name evidence="2" type="ORF">TeGR_g8969</name>
</gene>
<dbReference type="SUPFAM" id="SSF52047">
    <property type="entry name" value="RNI-like"/>
    <property type="match status" value="1"/>
</dbReference>
<dbReference type="EMBL" id="BRYB01006541">
    <property type="protein sequence ID" value="GMI51358.1"/>
    <property type="molecule type" value="Genomic_DNA"/>
</dbReference>
<protein>
    <submittedName>
        <fullName evidence="2">Uncharacterized protein</fullName>
    </submittedName>
</protein>
<accession>A0ABQ6NAN9</accession>
<sequence length="316" mass="34228">MGKGKGKSASTFDSKRSAREFTLSLDASVRSARQEHSSRHVLRQAPPPAPPSERRARVSMSFLQNLLSSRRVSQLQAERDMIIRSRGSLYGERLPVFSGTRPEPVPGYLFPAREKEEATLSSLCLSELSSLIPALADEDNAPLVREAFSLLPPELLSSLSALVSASHPSSTPAFLSLLSASPGIEHLSLVGPVPNSALPSLTPSLLPPPPGSSLSWENSDDAATLRGFPFIASLELASNELSLTPDLLPTLRSLPSLRNLSLRGTLSPRSDWPGLLELLREGLPNLHTLDVRGCGVPQVYRRALEEVREGLEVWIL</sequence>